<gene>
    <name evidence="6" type="ORF">U9M48_014248</name>
</gene>
<dbReference type="SUPFAM" id="SSF48371">
    <property type="entry name" value="ARM repeat"/>
    <property type="match status" value="1"/>
</dbReference>
<dbReference type="PANTHER" id="PTHR12537">
    <property type="entry name" value="RNA BINDING PROTEIN PUMILIO-RELATED"/>
    <property type="match status" value="1"/>
</dbReference>
<keyword evidence="7" id="KW-1185">Reference proteome</keyword>
<evidence type="ECO:0000313" key="6">
    <source>
        <dbReference type="EMBL" id="WVZ64774.1"/>
    </source>
</evidence>
<dbReference type="EMBL" id="CP144747">
    <property type="protein sequence ID" value="WVZ64774.1"/>
    <property type="molecule type" value="Genomic_DNA"/>
</dbReference>
<feature type="domain" description="PUM-HD" evidence="5">
    <location>
        <begin position="128"/>
        <end position="425"/>
    </location>
</feature>
<dbReference type="PROSITE" id="PS50302">
    <property type="entry name" value="PUM"/>
    <property type="match status" value="1"/>
</dbReference>
<dbReference type="InterPro" id="IPR016024">
    <property type="entry name" value="ARM-type_fold"/>
</dbReference>
<evidence type="ECO:0000256" key="2">
    <source>
        <dbReference type="ARBA" id="ARBA00022845"/>
    </source>
</evidence>
<name>A0AAQ3T2A8_PASNO</name>
<dbReference type="GO" id="GO:0003729">
    <property type="term" value="F:mRNA binding"/>
    <property type="evidence" value="ECO:0007669"/>
    <property type="project" value="TreeGrafter"/>
</dbReference>
<keyword evidence="1" id="KW-0677">Repeat</keyword>
<evidence type="ECO:0000256" key="1">
    <source>
        <dbReference type="ARBA" id="ARBA00022737"/>
    </source>
</evidence>
<proteinExistence type="predicted"/>
<sequence length="425" mass="47476">MTPQGAEGELERWGGVGGDDEAPSDGLMAMLARLDISGPETAMPQPLFAGPSSARRPMNPVPMGMPLSPRGRGVLDEQLFVEGRLHRGGLAHGPRNYLGVDMPPPRTGATAATRGILPYDPTYMPPPPPPPPPQPYLHGGTVALNPNLVSPWACDERALLLALSQETPETIVSYACDLLESRPGQRLFRLVLDHCNHQLREWVVAEITRDRESFRRLCSRRPDEAVFIINSSKTRRSSQLLGYSMVQWMAHDQIQDFLSDSKRIRVMQAFIVTSPPDIAQVIFEVVAKNCIRLACHPNGLSLLQDCLERVSWKQMDDIFTQISYKSLHLAQNSCGNWIVQNVLMKRDPSHCGIIASCLRNHYVTLAKNKYGSNVVECCLRVFNEILRLAIVNEFIRYPHFRDLVTDQFANFALSTALETCKVNLV</sequence>
<dbReference type="GO" id="GO:0006417">
    <property type="term" value="P:regulation of translation"/>
    <property type="evidence" value="ECO:0007669"/>
    <property type="project" value="UniProtKB-KW"/>
</dbReference>
<feature type="repeat" description="Pumilio" evidence="3">
    <location>
        <begin position="357"/>
        <end position="392"/>
    </location>
</feature>
<dbReference type="PANTHER" id="PTHR12537:SF134">
    <property type="entry name" value="PUM-HD DOMAIN-CONTAINING PROTEIN"/>
    <property type="match status" value="1"/>
</dbReference>
<dbReference type="InterPro" id="IPR011989">
    <property type="entry name" value="ARM-like"/>
</dbReference>
<dbReference type="InterPro" id="IPR001313">
    <property type="entry name" value="Pumilio_RNA-bd_rpt"/>
</dbReference>
<protein>
    <recommendedName>
        <fullName evidence="5">PUM-HD domain-containing protein</fullName>
    </recommendedName>
</protein>
<dbReference type="GO" id="GO:0005737">
    <property type="term" value="C:cytoplasm"/>
    <property type="evidence" value="ECO:0007669"/>
    <property type="project" value="TreeGrafter"/>
</dbReference>
<evidence type="ECO:0000313" key="7">
    <source>
        <dbReference type="Proteomes" id="UP001341281"/>
    </source>
</evidence>
<dbReference type="InterPro" id="IPR033133">
    <property type="entry name" value="PUM-HD"/>
</dbReference>
<keyword evidence="2" id="KW-0810">Translation regulation</keyword>
<dbReference type="Gene3D" id="1.25.10.10">
    <property type="entry name" value="Leucine-rich Repeat Variant"/>
    <property type="match status" value="1"/>
</dbReference>
<dbReference type="AlphaFoldDB" id="A0AAQ3T2A8"/>
<reference evidence="6 7" key="1">
    <citation type="submission" date="2024-02" db="EMBL/GenBank/DDBJ databases">
        <title>High-quality chromosome-scale genome assembly of Pensacola bahiagrass (Paspalum notatum Flugge var. saurae).</title>
        <authorList>
            <person name="Vega J.M."/>
            <person name="Podio M."/>
            <person name="Orjuela J."/>
            <person name="Siena L.A."/>
            <person name="Pessino S.C."/>
            <person name="Combes M.C."/>
            <person name="Mariac C."/>
            <person name="Albertini E."/>
            <person name="Pupilli F."/>
            <person name="Ortiz J.P.A."/>
            <person name="Leblanc O."/>
        </authorList>
    </citation>
    <scope>NUCLEOTIDE SEQUENCE [LARGE SCALE GENOMIC DNA]</scope>
    <source>
        <strain evidence="6">R1</strain>
        <tissue evidence="6">Leaf</tissue>
    </source>
</reference>
<dbReference type="Proteomes" id="UP001341281">
    <property type="component" value="Chromosome 03"/>
</dbReference>
<dbReference type="SMART" id="SM00025">
    <property type="entry name" value="Pumilio"/>
    <property type="match status" value="4"/>
</dbReference>
<accession>A0AAQ3T2A8</accession>
<dbReference type="Pfam" id="PF00806">
    <property type="entry name" value="PUF"/>
    <property type="match status" value="3"/>
</dbReference>
<evidence type="ECO:0000259" key="5">
    <source>
        <dbReference type="PROSITE" id="PS50303"/>
    </source>
</evidence>
<evidence type="ECO:0000256" key="3">
    <source>
        <dbReference type="PROSITE-ProRule" id="PRU00317"/>
    </source>
</evidence>
<dbReference type="PROSITE" id="PS50303">
    <property type="entry name" value="PUM_HD"/>
    <property type="match status" value="1"/>
</dbReference>
<evidence type="ECO:0000256" key="4">
    <source>
        <dbReference type="SAM" id="MobiDB-lite"/>
    </source>
</evidence>
<feature type="region of interest" description="Disordered" evidence="4">
    <location>
        <begin position="1"/>
        <end position="23"/>
    </location>
</feature>
<organism evidence="6 7">
    <name type="scientific">Paspalum notatum var. saurae</name>
    <dbReference type="NCBI Taxonomy" id="547442"/>
    <lineage>
        <taxon>Eukaryota</taxon>
        <taxon>Viridiplantae</taxon>
        <taxon>Streptophyta</taxon>
        <taxon>Embryophyta</taxon>
        <taxon>Tracheophyta</taxon>
        <taxon>Spermatophyta</taxon>
        <taxon>Magnoliopsida</taxon>
        <taxon>Liliopsida</taxon>
        <taxon>Poales</taxon>
        <taxon>Poaceae</taxon>
        <taxon>PACMAD clade</taxon>
        <taxon>Panicoideae</taxon>
        <taxon>Andropogonodae</taxon>
        <taxon>Paspaleae</taxon>
        <taxon>Paspalinae</taxon>
        <taxon>Paspalum</taxon>
    </lineage>
</organism>